<proteinExistence type="predicted"/>
<sequence>MHHHWPTTMSTSTQDDPGGLLSLLSQLEHTSRLAVHSLSHGELHFNLPLNPCIIHHHQPTTLLKSA</sequence>
<gene>
    <name evidence="1" type="ORF">BDN72DRAFT_60729</name>
</gene>
<evidence type="ECO:0000313" key="1">
    <source>
        <dbReference type="EMBL" id="TFK58646.1"/>
    </source>
</evidence>
<accession>A0ACD2ZZC0</accession>
<reference evidence="1 2" key="1">
    <citation type="journal article" date="2019" name="Nat. Ecol. Evol.">
        <title>Megaphylogeny resolves global patterns of mushroom evolution.</title>
        <authorList>
            <person name="Varga T."/>
            <person name="Krizsan K."/>
            <person name="Foldi C."/>
            <person name="Dima B."/>
            <person name="Sanchez-Garcia M."/>
            <person name="Sanchez-Ramirez S."/>
            <person name="Szollosi G.J."/>
            <person name="Szarkandi J.G."/>
            <person name="Papp V."/>
            <person name="Albert L."/>
            <person name="Andreopoulos W."/>
            <person name="Angelini C."/>
            <person name="Antonin V."/>
            <person name="Barry K.W."/>
            <person name="Bougher N.L."/>
            <person name="Buchanan P."/>
            <person name="Buyck B."/>
            <person name="Bense V."/>
            <person name="Catcheside P."/>
            <person name="Chovatia M."/>
            <person name="Cooper J."/>
            <person name="Damon W."/>
            <person name="Desjardin D."/>
            <person name="Finy P."/>
            <person name="Geml J."/>
            <person name="Haridas S."/>
            <person name="Hughes K."/>
            <person name="Justo A."/>
            <person name="Karasinski D."/>
            <person name="Kautmanova I."/>
            <person name="Kiss B."/>
            <person name="Kocsube S."/>
            <person name="Kotiranta H."/>
            <person name="LaButti K.M."/>
            <person name="Lechner B.E."/>
            <person name="Liimatainen K."/>
            <person name="Lipzen A."/>
            <person name="Lukacs Z."/>
            <person name="Mihaltcheva S."/>
            <person name="Morgado L.N."/>
            <person name="Niskanen T."/>
            <person name="Noordeloos M.E."/>
            <person name="Ohm R.A."/>
            <person name="Ortiz-Santana B."/>
            <person name="Ovrebo C."/>
            <person name="Racz N."/>
            <person name="Riley R."/>
            <person name="Savchenko A."/>
            <person name="Shiryaev A."/>
            <person name="Soop K."/>
            <person name="Spirin V."/>
            <person name="Szebenyi C."/>
            <person name="Tomsovsky M."/>
            <person name="Tulloss R.E."/>
            <person name="Uehling J."/>
            <person name="Grigoriev I.V."/>
            <person name="Vagvolgyi C."/>
            <person name="Papp T."/>
            <person name="Martin F.M."/>
            <person name="Miettinen O."/>
            <person name="Hibbett D.S."/>
            <person name="Nagy L.G."/>
        </authorList>
    </citation>
    <scope>NUCLEOTIDE SEQUENCE [LARGE SCALE GENOMIC DNA]</scope>
    <source>
        <strain evidence="1 2">NL-1719</strain>
    </source>
</reference>
<name>A0ACD2ZZC0_9AGAR</name>
<keyword evidence="2" id="KW-1185">Reference proteome</keyword>
<protein>
    <submittedName>
        <fullName evidence="1">Uncharacterized protein</fullName>
    </submittedName>
</protein>
<dbReference type="Proteomes" id="UP000308600">
    <property type="component" value="Unassembled WGS sequence"/>
</dbReference>
<evidence type="ECO:0000313" key="2">
    <source>
        <dbReference type="Proteomes" id="UP000308600"/>
    </source>
</evidence>
<dbReference type="EMBL" id="ML209258">
    <property type="protein sequence ID" value="TFK58646.1"/>
    <property type="molecule type" value="Genomic_DNA"/>
</dbReference>
<organism evidence="1 2">
    <name type="scientific">Pluteus cervinus</name>
    <dbReference type="NCBI Taxonomy" id="181527"/>
    <lineage>
        <taxon>Eukaryota</taxon>
        <taxon>Fungi</taxon>
        <taxon>Dikarya</taxon>
        <taxon>Basidiomycota</taxon>
        <taxon>Agaricomycotina</taxon>
        <taxon>Agaricomycetes</taxon>
        <taxon>Agaricomycetidae</taxon>
        <taxon>Agaricales</taxon>
        <taxon>Pluteineae</taxon>
        <taxon>Pluteaceae</taxon>
        <taxon>Pluteus</taxon>
    </lineage>
</organism>